<dbReference type="EMBL" id="DRUY01000018">
    <property type="protein sequence ID" value="HHI64990.1"/>
    <property type="molecule type" value="Genomic_DNA"/>
</dbReference>
<comment type="subunit">
    <text evidence="9">Forms a complex with SecD. Part of the essential Sec protein translocation apparatus which comprises SecA, SecYEG and auxiliary proteins SecDF. Other proteins may also be involved.</text>
</comment>
<sequence>MMNIIGLRKWFYGLSLLIILPGIASLIMFGLRPSIDFTGGTMIQIRPANQITIDKLRAVLESNNLRDTMIQQSGNSFIIRTKPLSIEEQRSLVSSLESQLGKITFDKIDMVGPTVSAELVRQAIILVVVASLLIILYLSLRYKPVFAICGVIALLHDVLVITGLFSIFGVLFHEEVDSLFVTAVLSTIGYSMHDSIIIFDRIRENMKFIKKHSFEEIANFSTLQTISRSINTSFTVVLVLLSLLIFGSPVIKWFIIALLIGIISGTYSSIFNATALVVDWTNFRKRMKEKSK</sequence>
<feature type="domain" description="Protein export membrane protein SecD/SecF C-terminal" evidence="10">
    <location>
        <begin position="101"/>
        <end position="281"/>
    </location>
</feature>
<dbReference type="Pfam" id="PF02355">
    <property type="entry name" value="SecD_SecF_C"/>
    <property type="match status" value="1"/>
</dbReference>
<reference evidence="11" key="1">
    <citation type="journal article" date="2020" name="mSystems">
        <title>Genome- and Community-Level Interaction Insights into Carbon Utilization and Element Cycling Functions of Hydrothermarchaeota in Hydrothermal Sediment.</title>
        <authorList>
            <person name="Zhou Z."/>
            <person name="Liu Y."/>
            <person name="Xu W."/>
            <person name="Pan J."/>
            <person name="Luo Z.H."/>
            <person name="Li M."/>
        </authorList>
    </citation>
    <scope>NUCLEOTIDE SEQUENCE [LARGE SCALE GENOMIC DNA]</scope>
    <source>
        <strain evidence="11">SpSt-1019</strain>
    </source>
</reference>
<dbReference type="Gene3D" id="1.20.1640.10">
    <property type="entry name" value="Multidrug efflux transporter AcrB transmembrane domain"/>
    <property type="match status" value="1"/>
</dbReference>
<comment type="subcellular location">
    <subcellularLocation>
        <location evidence="1 9">Cell membrane</location>
        <topology evidence="1 9">Multi-pass membrane protein</topology>
    </subcellularLocation>
</comment>
<evidence type="ECO:0000256" key="4">
    <source>
        <dbReference type="ARBA" id="ARBA00022692"/>
    </source>
</evidence>
<dbReference type="GO" id="GO:0015450">
    <property type="term" value="F:protein-transporting ATPase activity"/>
    <property type="evidence" value="ECO:0007669"/>
    <property type="project" value="InterPro"/>
</dbReference>
<dbReference type="Pfam" id="PF07549">
    <property type="entry name" value="Sec_GG"/>
    <property type="match status" value="1"/>
</dbReference>
<evidence type="ECO:0000256" key="3">
    <source>
        <dbReference type="ARBA" id="ARBA00022475"/>
    </source>
</evidence>
<gene>
    <name evidence="9 11" type="primary">secF</name>
    <name evidence="11" type="ORF">ENL70_00390</name>
</gene>
<keyword evidence="6 9" id="KW-1133">Transmembrane helix</keyword>
<dbReference type="InterPro" id="IPR022646">
    <property type="entry name" value="SecD/SecF_CS"/>
</dbReference>
<keyword evidence="5 9" id="KW-0653">Protein transport</keyword>
<evidence type="ECO:0000256" key="2">
    <source>
        <dbReference type="ARBA" id="ARBA00022448"/>
    </source>
</evidence>
<protein>
    <recommendedName>
        <fullName evidence="9">Protein-export membrane protein SecF</fullName>
    </recommendedName>
</protein>
<keyword evidence="4 9" id="KW-0812">Transmembrane</keyword>
<comment type="function">
    <text evidence="9">Part of the Sec protein translocase complex. Interacts with the SecYEG preprotein conducting channel. SecDF uses the proton motive force (PMF) to complete protein translocation after the ATP-dependent function of SecA.</text>
</comment>
<dbReference type="SUPFAM" id="SSF82866">
    <property type="entry name" value="Multidrug efflux transporter AcrB transmembrane domain"/>
    <property type="match status" value="1"/>
</dbReference>
<keyword evidence="3 9" id="KW-1003">Cell membrane</keyword>
<dbReference type="AlphaFoldDB" id="A0A7C5PD85"/>
<feature type="transmembrane region" description="Helical" evidence="9">
    <location>
        <begin position="12"/>
        <end position="31"/>
    </location>
</feature>
<proteinExistence type="inferred from homology"/>
<keyword evidence="2 9" id="KW-0813">Transport</keyword>
<dbReference type="NCBIfam" id="TIGR00966">
    <property type="entry name" value="transloc_SecF"/>
    <property type="match status" value="1"/>
</dbReference>
<dbReference type="InterPro" id="IPR048634">
    <property type="entry name" value="SecD_SecF_C"/>
</dbReference>
<dbReference type="HAMAP" id="MF_01464_B">
    <property type="entry name" value="SecF_B"/>
    <property type="match status" value="1"/>
</dbReference>
<organism evidence="11">
    <name type="scientific">Thermodesulfobium narugense</name>
    <dbReference type="NCBI Taxonomy" id="184064"/>
    <lineage>
        <taxon>Bacteria</taxon>
        <taxon>Pseudomonadati</taxon>
        <taxon>Thermodesulfobiota</taxon>
        <taxon>Thermodesulfobiia</taxon>
        <taxon>Thermodesulfobiales</taxon>
        <taxon>Thermodesulfobiaceae</taxon>
        <taxon>Thermodesulfobium</taxon>
    </lineage>
</organism>
<comment type="similarity">
    <text evidence="9">Belongs to the SecD/SecF family. SecF subfamily.</text>
</comment>
<dbReference type="PRINTS" id="PR01755">
    <property type="entry name" value="SECFTRNLCASE"/>
</dbReference>
<feature type="transmembrane region" description="Helical" evidence="9">
    <location>
        <begin position="253"/>
        <end position="278"/>
    </location>
</feature>
<dbReference type="InterPro" id="IPR022813">
    <property type="entry name" value="SecD/SecF_arch_bac"/>
</dbReference>
<dbReference type="InterPro" id="IPR005665">
    <property type="entry name" value="SecF_bac"/>
</dbReference>
<comment type="caution">
    <text evidence="11">The sequence shown here is derived from an EMBL/GenBank/DDBJ whole genome shotgun (WGS) entry which is preliminary data.</text>
</comment>
<evidence type="ECO:0000256" key="5">
    <source>
        <dbReference type="ARBA" id="ARBA00022927"/>
    </source>
</evidence>
<dbReference type="InterPro" id="IPR055344">
    <property type="entry name" value="SecD_SecF_C_bact"/>
</dbReference>
<dbReference type="InterPro" id="IPR022645">
    <property type="entry name" value="SecD/SecF_bac"/>
</dbReference>
<evidence type="ECO:0000256" key="7">
    <source>
        <dbReference type="ARBA" id="ARBA00023010"/>
    </source>
</evidence>
<evidence type="ECO:0000259" key="10">
    <source>
        <dbReference type="Pfam" id="PF02355"/>
    </source>
</evidence>
<evidence type="ECO:0000256" key="1">
    <source>
        <dbReference type="ARBA" id="ARBA00004651"/>
    </source>
</evidence>
<keyword evidence="8 9" id="KW-0472">Membrane</keyword>
<feature type="transmembrane region" description="Helical" evidence="9">
    <location>
        <begin position="145"/>
        <end position="172"/>
    </location>
</feature>
<evidence type="ECO:0000256" key="9">
    <source>
        <dbReference type="HAMAP-Rule" id="MF_01464"/>
    </source>
</evidence>
<feature type="transmembrane region" description="Helical" evidence="9">
    <location>
        <begin position="230"/>
        <end position="247"/>
    </location>
</feature>
<evidence type="ECO:0000313" key="11">
    <source>
        <dbReference type="EMBL" id="HHI64990.1"/>
    </source>
</evidence>
<feature type="transmembrane region" description="Helical" evidence="9">
    <location>
        <begin position="178"/>
        <end position="199"/>
    </location>
</feature>
<keyword evidence="7 9" id="KW-0811">Translocation</keyword>
<evidence type="ECO:0000256" key="6">
    <source>
        <dbReference type="ARBA" id="ARBA00022989"/>
    </source>
</evidence>
<name>A0A7C5PD85_9BACT</name>
<dbReference type="GO" id="GO:0043952">
    <property type="term" value="P:protein transport by the Sec complex"/>
    <property type="evidence" value="ECO:0007669"/>
    <property type="project" value="UniProtKB-UniRule"/>
</dbReference>
<accession>A0A7C5PD85</accession>
<evidence type="ECO:0000256" key="8">
    <source>
        <dbReference type="ARBA" id="ARBA00023136"/>
    </source>
</evidence>
<dbReference type="NCBIfam" id="TIGR00916">
    <property type="entry name" value="2A0604s01"/>
    <property type="match status" value="1"/>
</dbReference>
<dbReference type="GO" id="GO:0005886">
    <property type="term" value="C:plasma membrane"/>
    <property type="evidence" value="ECO:0007669"/>
    <property type="project" value="UniProtKB-SubCell"/>
</dbReference>
<dbReference type="GO" id="GO:0065002">
    <property type="term" value="P:intracellular protein transmembrane transport"/>
    <property type="evidence" value="ECO:0007669"/>
    <property type="project" value="UniProtKB-UniRule"/>
</dbReference>
<feature type="transmembrane region" description="Helical" evidence="9">
    <location>
        <begin position="119"/>
        <end position="138"/>
    </location>
</feature>
<dbReference type="PANTHER" id="PTHR30081:SF8">
    <property type="entry name" value="PROTEIN TRANSLOCASE SUBUNIT SECF"/>
    <property type="match status" value="1"/>
</dbReference>
<dbReference type="PANTHER" id="PTHR30081">
    <property type="entry name" value="PROTEIN-EXPORT MEMBRANE PROTEIN SEC"/>
    <property type="match status" value="1"/>
</dbReference>
<dbReference type="GO" id="GO:0006605">
    <property type="term" value="P:protein targeting"/>
    <property type="evidence" value="ECO:0007669"/>
    <property type="project" value="UniProtKB-UniRule"/>
</dbReference>